<accession>A0ABR7RZJ3</accession>
<dbReference type="EC" id="2.7.7.65" evidence="1"/>
<dbReference type="Gene3D" id="3.30.450.40">
    <property type="match status" value="1"/>
</dbReference>
<dbReference type="SMART" id="SM00267">
    <property type="entry name" value="GGDEF"/>
    <property type="match status" value="1"/>
</dbReference>
<dbReference type="InterPro" id="IPR000160">
    <property type="entry name" value="GGDEF_dom"/>
</dbReference>
<dbReference type="InterPro" id="IPR029787">
    <property type="entry name" value="Nucleotide_cyclase"/>
</dbReference>
<gene>
    <name evidence="5" type="ORF">A9179_07810</name>
</gene>
<dbReference type="PANTHER" id="PTHR45138:SF9">
    <property type="entry name" value="DIGUANYLATE CYCLASE DGCM-RELATED"/>
    <property type="match status" value="1"/>
</dbReference>
<sequence>MPMSAANRLQAGFVLAIVFLGLNILLPLFSSHQQAQLRARYEAQEQMRNQNQQLLSALKDGETGQRGFSLTAREDFLSPLYQSFVDVDALLHGMSLEASGDAELEPLVQSMAPLIVEQRSYFNEVIQLRRQDGLQAVSERIAEGKGKRLMDSLRHQVADLQMILERRLLLLEQDMAWQDRLGLILLLLIAVLDLLMIGLLFRSTFRLLREGRRARQSLQALSEQLSGGLQRLELRNREISLLSRMAGALHSVSQFDECYSIIGRFAQQLFPRNMGSLALFHPSRDVLESVASWGGWPAELDMFEPQSCWAIRRGQSHQVLNVEHDLLCPHLEGSHVMAHGYLCVPLMAQGEPLGVLTLNGEPSADLELAEAFAEQVSLGVANLSLRDSLRQQSLIDALTGLHNRRFLDETLRRELLRAGRKQQPVAVVLLDVDHFKRFNDTFGHEAGDLVLRHLAQEMKRHVRSSDLACRYGGEEFALVLPEISREDAIDRCEVLRLSVSRLQVRYGGQPLGPISISLGMAWFPADGEQPDSLLHAADTALYQAKRDGRNRLCIYRSDASDTAATPG</sequence>
<evidence type="ECO:0000313" key="6">
    <source>
        <dbReference type="Proteomes" id="UP000744555"/>
    </source>
</evidence>
<feature type="transmembrane region" description="Helical" evidence="3">
    <location>
        <begin position="181"/>
        <end position="201"/>
    </location>
</feature>
<feature type="domain" description="GGDEF" evidence="4">
    <location>
        <begin position="423"/>
        <end position="557"/>
    </location>
</feature>
<dbReference type="PROSITE" id="PS50887">
    <property type="entry name" value="GGDEF"/>
    <property type="match status" value="1"/>
</dbReference>
<feature type="transmembrane region" description="Helical" evidence="3">
    <location>
        <begin position="12"/>
        <end position="30"/>
    </location>
</feature>
<keyword evidence="3" id="KW-0812">Transmembrane</keyword>
<reference evidence="5 6" key="1">
    <citation type="submission" date="2016-06" db="EMBL/GenBank/DDBJ databases">
        <authorList>
            <person name="Ramos C."/>
            <person name="Pintado A."/>
            <person name="Crespo-Gomez J.I."/>
        </authorList>
    </citation>
    <scope>NUCLEOTIDE SEQUENCE [LARGE SCALE GENOMIC DNA]</scope>
    <source>
        <strain evidence="5 6">AVO110</strain>
    </source>
</reference>
<dbReference type="SMART" id="SM00065">
    <property type="entry name" value="GAF"/>
    <property type="match status" value="1"/>
</dbReference>
<dbReference type="NCBIfam" id="TIGR00254">
    <property type="entry name" value="GGDEF"/>
    <property type="match status" value="1"/>
</dbReference>
<comment type="caution">
    <text evidence="5">The sequence shown here is derived from an EMBL/GenBank/DDBJ whole genome shotgun (WGS) entry which is preliminary data.</text>
</comment>
<dbReference type="PANTHER" id="PTHR45138">
    <property type="entry name" value="REGULATORY COMPONENTS OF SENSORY TRANSDUCTION SYSTEM"/>
    <property type="match status" value="1"/>
</dbReference>
<dbReference type="InterPro" id="IPR050469">
    <property type="entry name" value="Diguanylate_Cyclase"/>
</dbReference>
<dbReference type="InterPro" id="IPR003018">
    <property type="entry name" value="GAF"/>
</dbReference>
<evidence type="ECO:0000256" key="1">
    <source>
        <dbReference type="ARBA" id="ARBA00012528"/>
    </source>
</evidence>
<keyword evidence="6" id="KW-1185">Reference proteome</keyword>
<dbReference type="Gene3D" id="3.30.70.270">
    <property type="match status" value="1"/>
</dbReference>
<organism evidence="5 6">
    <name type="scientific">Aquipseudomonas alcaligenes</name>
    <name type="common">Pseudomonas alcaligenes</name>
    <dbReference type="NCBI Taxonomy" id="43263"/>
    <lineage>
        <taxon>Bacteria</taxon>
        <taxon>Pseudomonadati</taxon>
        <taxon>Pseudomonadota</taxon>
        <taxon>Gammaproteobacteria</taxon>
        <taxon>Pseudomonadales</taxon>
        <taxon>Pseudomonadaceae</taxon>
        <taxon>Aquipseudomonas</taxon>
    </lineage>
</organism>
<evidence type="ECO:0000259" key="4">
    <source>
        <dbReference type="PROSITE" id="PS50887"/>
    </source>
</evidence>
<evidence type="ECO:0000313" key="5">
    <source>
        <dbReference type="EMBL" id="MBC9250177.1"/>
    </source>
</evidence>
<keyword evidence="3" id="KW-0472">Membrane</keyword>
<protein>
    <recommendedName>
        <fullName evidence="1">diguanylate cyclase</fullName>
        <ecNumber evidence="1">2.7.7.65</ecNumber>
    </recommendedName>
</protein>
<dbReference type="InterPro" id="IPR043128">
    <property type="entry name" value="Rev_trsase/Diguanyl_cyclase"/>
</dbReference>
<dbReference type="Pfam" id="PF00990">
    <property type="entry name" value="GGDEF"/>
    <property type="match status" value="1"/>
</dbReference>
<dbReference type="CDD" id="cd01949">
    <property type="entry name" value="GGDEF"/>
    <property type="match status" value="1"/>
</dbReference>
<proteinExistence type="predicted"/>
<dbReference type="CDD" id="cd19410">
    <property type="entry name" value="HK9-like_sensor"/>
    <property type="match status" value="1"/>
</dbReference>
<dbReference type="InterPro" id="IPR007891">
    <property type="entry name" value="CHASE3"/>
</dbReference>
<keyword evidence="3" id="KW-1133">Transmembrane helix</keyword>
<name>A0ABR7RZJ3_AQUAC</name>
<dbReference type="Pfam" id="PF13185">
    <property type="entry name" value="GAF_2"/>
    <property type="match status" value="1"/>
</dbReference>
<dbReference type="InterPro" id="IPR029016">
    <property type="entry name" value="GAF-like_dom_sf"/>
</dbReference>
<dbReference type="SUPFAM" id="SSF55073">
    <property type="entry name" value="Nucleotide cyclase"/>
    <property type="match status" value="1"/>
</dbReference>
<dbReference type="Proteomes" id="UP000744555">
    <property type="component" value="Unassembled WGS sequence"/>
</dbReference>
<evidence type="ECO:0000256" key="2">
    <source>
        <dbReference type="ARBA" id="ARBA00034247"/>
    </source>
</evidence>
<dbReference type="Pfam" id="PF05227">
    <property type="entry name" value="CHASE3"/>
    <property type="match status" value="1"/>
</dbReference>
<dbReference type="SUPFAM" id="SSF55781">
    <property type="entry name" value="GAF domain-like"/>
    <property type="match status" value="1"/>
</dbReference>
<dbReference type="EMBL" id="LZEU01000001">
    <property type="protein sequence ID" value="MBC9250177.1"/>
    <property type="molecule type" value="Genomic_DNA"/>
</dbReference>
<comment type="catalytic activity">
    <reaction evidence="2">
        <text>2 GTP = 3',3'-c-di-GMP + 2 diphosphate</text>
        <dbReference type="Rhea" id="RHEA:24898"/>
        <dbReference type="ChEBI" id="CHEBI:33019"/>
        <dbReference type="ChEBI" id="CHEBI:37565"/>
        <dbReference type="ChEBI" id="CHEBI:58805"/>
        <dbReference type="EC" id="2.7.7.65"/>
    </reaction>
</comment>
<evidence type="ECO:0000256" key="3">
    <source>
        <dbReference type="SAM" id="Phobius"/>
    </source>
</evidence>